<protein>
    <submittedName>
        <fullName evidence="7">O-fucosyltransferase family protein</fullName>
    </submittedName>
</protein>
<evidence type="ECO:0000313" key="7">
    <source>
        <dbReference type="WBParaSite" id="GPLIN_001049900"/>
    </source>
</evidence>
<evidence type="ECO:0000256" key="5">
    <source>
        <dbReference type="ARBA" id="ARBA00023180"/>
    </source>
</evidence>
<evidence type="ECO:0000256" key="3">
    <source>
        <dbReference type="ARBA" id="ARBA00022679"/>
    </source>
</evidence>
<reference evidence="6" key="1">
    <citation type="submission" date="2014-05" db="EMBL/GenBank/DDBJ databases">
        <title>The genome and life-stage specific transcriptomes of Globodera pallida elucidate key aspects of plant parasitism by a cyst nematode.</title>
        <authorList>
            <person name="Cotton J.A."/>
            <person name="Lilley C.J."/>
            <person name="Jones L.M."/>
            <person name="Kikuchi T."/>
            <person name="Reid A.J."/>
            <person name="Thorpe P."/>
            <person name="Tsai I.J."/>
            <person name="Beasley H."/>
            <person name="Blok V."/>
            <person name="Cock P.J.A."/>
            <person name="Van den Akker S.E."/>
            <person name="Holroyd N."/>
            <person name="Hunt M."/>
            <person name="Mantelin S."/>
            <person name="Naghra H."/>
            <person name="Pain A."/>
            <person name="Palomares-Rius J.E."/>
            <person name="Zarowiecki M."/>
            <person name="Berriman M."/>
            <person name="Jones J.T."/>
            <person name="Urwin P.E."/>
        </authorList>
    </citation>
    <scope>NUCLEOTIDE SEQUENCE [LARGE SCALE GENOMIC DNA]</scope>
    <source>
        <strain evidence="6">Lindley</strain>
    </source>
</reference>
<evidence type="ECO:0000313" key="6">
    <source>
        <dbReference type="Proteomes" id="UP000050741"/>
    </source>
</evidence>
<accession>A0A183CC98</accession>
<sequence length="115" mass="13854">MLRKTNNFPVEEDFEDAEFPLAQVRIVYKDYVFLEKELASSYWPSNWYCYSDEHKSDKQFHMRMKRLSECLPNVVVSTREWIIAGDGHNMTRALLDCLRLLTVPEKRWEYGHFSR</sequence>
<evidence type="ECO:0000256" key="2">
    <source>
        <dbReference type="ARBA" id="ARBA00022676"/>
    </source>
</evidence>
<dbReference type="PANTHER" id="PTHR46671:SF7">
    <property type="entry name" value="CORE-2_I-BRANCHING ENZYME"/>
    <property type="match status" value="1"/>
</dbReference>
<dbReference type="GO" id="GO:0016757">
    <property type="term" value="F:glycosyltransferase activity"/>
    <property type="evidence" value="ECO:0007669"/>
    <property type="project" value="UniProtKB-KW"/>
</dbReference>
<keyword evidence="2" id="KW-0328">Glycosyltransferase</keyword>
<keyword evidence="5" id="KW-0325">Glycoprotein</keyword>
<keyword evidence="3" id="KW-0808">Transferase</keyword>
<dbReference type="Proteomes" id="UP000050741">
    <property type="component" value="Unassembled WGS sequence"/>
</dbReference>
<keyword evidence="4" id="KW-0472">Membrane</keyword>
<proteinExistence type="predicted"/>
<dbReference type="AlphaFoldDB" id="A0A183CC98"/>
<organism evidence="6 7">
    <name type="scientific">Globodera pallida</name>
    <name type="common">Potato cyst nematode worm</name>
    <name type="synonym">Heterodera pallida</name>
    <dbReference type="NCBI Taxonomy" id="36090"/>
    <lineage>
        <taxon>Eukaryota</taxon>
        <taxon>Metazoa</taxon>
        <taxon>Ecdysozoa</taxon>
        <taxon>Nematoda</taxon>
        <taxon>Chromadorea</taxon>
        <taxon>Rhabditida</taxon>
        <taxon>Tylenchina</taxon>
        <taxon>Tylenchomorpha</taxon>
        <taxon>Tylenchoidea</taxon>
        <taxon>Heteroderidae</taxon>
        <taxon>Heteroderinae</taxon>
        <taxon>Globodera</taxon>
    </lineage>
</organism>
<evidence type="ECO:0000256" key="4">
    <source>
        <dbReference type="ARBA" id="ARBA00023136"/>
    </source>
</evidence>
<evidence type="ECO:0000256" key="1">
    <source>
        <dbReference type="ARBA" id="ARBA00004606"/>
    </source>
</evidence>
<dbReference type="Pfam" id="PF02485">
    <property type="entry name" value="Branch"/>
    <property type="match status" value="1"/>
</dbReference>
<comment type="subcellular location">
    <subcellularLocation>
        <location evidence="1">Membrane</location>
        <topology evidence="1">Single-pass type II membrane protein</topology>
    </subcellularLocation>
</comment>
<dbReference type="PANTHER" id="PTHR46671">
    <property type="entry name" value="PROTEIN CBG11221"/>
    <property type="match status" value="1"/>
</dbReference>
<dbReference type="InterPro" id="IPR003406">
    <property type="entry name" value="Glyco_trans_14"/>
</dbReference>
<name>A0A183CC98_GLOPA</name>
<keyword evidence="6" id="KW-1185">Reference proteome</keyword>
<reference evidence="7" key="2">
    <citation type="submission" date="2016-06" db="UniProtKB">
        <authorList>
            <consortium name="WormBaseParasite"/>
        </authorList>
    </citation>
    <scope>IDENTIFICATION</scope>
</reference>
<dbReference type="WBParaSite" id="GPLIN_001049900">
    <property type="protein sequence ID" value="GPLIN_001049900"/>
    <property type="gene ID" value="GPLIN_001049900"/>
</dbReference>
<dbReference type="GO" id="GO:0016020">
    <property type="term" value="C:membrane"/>
    <property type="evidence" value="ECO:0007669"/>
    <property type="project" value="UniProtKB-SubCell"/>
</dbReference>